<keyword evidence="1 2" id="KW-0732">Signal</keyword>
<feature type="chain" id="PRO_5046142263" description="CxxxxCH...CXXCH cytochrome family protein" evidence="2">
    <location>
        <begin position="22"/>
        <end position="851"/>
    </location>
</feature>
<protein>
    <recommendedName>
        <fullName evidence="5">CxxxxCH...CXXCH cytochrome family protein</fullName>
    </recommendedName>
</protein>
<proteinExistence type="predicted"/>
<dbReference type="InterPro" id="IPR051829">
    <property type="entry name" value="Multiheme_Cytochr_ET"/>
</dbReference>
<evidence type="ECO:0000313" key="4">
    <source>
        <dbReference type="Proteomes" id="UP000798046"/>
    </source>
</evidence>
<feature type="signal peptide" evidence="2">
    <location>
        <begin position="1"/>
        <end position="21"/>
    </location>
</feature>
<accession>A0ABQ6TS93</accession>
<dbReference type="Gene3D" id="3.90.10.10">
    <property type="entry name" value="Cytochrome C3"/>
    <property type="match status" value="2"/>
</dbReference>
<dbReference type="PROSITE" id="PS51257">
    <property type="entry name" value="PROKAR_LIPOPROTEIN"/>
    <property type="match status" value="1"/>
</dbReference>
<evidence type="ECO:0000256" key="1">
    <source>
        <dbReference type="ARBA" id="ARBA00022729"/>
    </source>
</evidence>
<comment type="caution">
    <text evidence="3">The sequence shown here is derived from an EMBL/GenBank/DDBJ whole genome shotgun (WGS) entry which is preliminary data.</text>
</comment>
<dbReference type="Proteomes" id="UP000798046">
    <property type="component" value="Unassembled WGS sequence"/>
</dbReference>
<evidence type="ECO:0000256" key="2">
    <source>
        <dbReference type="SAM" id="SignalP"/>
    </source>
</evidence>
<dbReference type="EMBL" id="VZRA01000001">
    <property type="protein sequence ID" value="KAB0671702.1"/>
    <property type="molecule type" value="Genomic_DNA"/>
</dbReference>
<keyword evidence="4" id="KW-1185">Reference proteome</keyword>
<dbReference type="InterPro" id="IPR036280">
    <property type="entry name" value="Multihaem_cyt_sf"/>
</dbReference>
<evidence type="ECO:0000313" key="3">
    <source>
        <dbReference type="EMBL" id="KAB0671702.1"/>
    </source>
</evidence>
<dbReference type="PANTHER" id="PTHR35038">
    <property type="entry name" value="DISSIMILATORY SULFITE REDUCTASE SIRA"/>
    <property type="match status" value="1"/>
</dbReference>
<reference evidence="3 4" key="1">
    <citation type="journal article" date="2020" name="Microorganisms">
        <title>Description of Three Novel Members in the Family Geobacteraceae, Oryzomonas japonicum gen. nov., sp. nov., Oryzomonas sagensis sp. nov., and Oryzomonas ruber sp. nov.</title>
        <authorList>
            <person name="Xu Z."/>
            <person name="Masuda Y."/>
            <person name="Hayakawa C."/>
            <person name="Ushijima N."/>
            <person name="Kawano K."/>
            <person name="Shiratori Y."/>
            <person name="Senoo K."/>
            <person name="Itoh H."/>
        </authorList>
    </citation>
    <scope>NUCLEOTIDE SEQUENCE [LARGE SCALE GENOMIC DNA]</scope>
    <source>
        <strain evidence="3 4">Red100</strain>
    </source>
</reference>
<name>A0ABQ6TS93_9BACT</name>
<dbReference type="RefSeq" id="WP_151155146.1">
    <property type="nucleotide sequence ID" value="NZ_VZRA01000001.1"/>
</dbReference>
<sequence>MISFRCSLILFVFFIVLGCSKSNDKAGILDATGKHPANWIQNHASFFRQTAGAADSQAAAQTTSCAECHGSDLKGGIAKVSCFSQGFGATTCHFHPAGYANPQIHGAAAKSAPTFSSGLDSCRGCHGSGYVGGLLSSVSCFTCHGVSAPHAKNWATSTTSNHSTTNSNNAAACYQCHAGGRFLTNLPMPPAPAAGAQPDCFNNTLCHAGLHPAGWIAPAQHGAAAKSQPGTGAGFNNCQNCHGTDFRGGSSGVSCFSANSQNGSCHLRNGSPVNAPHAALPWHATSPSPTHTTTVDDALGLNAAVCAQCHLKGANLSTPILTTYATGTPSCFNSTLCHGSMGHPAGWADPAQHGATAKANLTFCQTCHANNPTGGPGTNPRFNAVLGRLTSGCETCHEPNTAHPPVFQIPAAFGITSPDPLGTPWFRHRTATNFDACNRCHGATLTGGVGPKCQSCHVGALPTATISSADPCSSCHSQPPSGTTYPNINRVHSSHTALNVPTGGLCTECHSGLGSGTLDHFLRAKNIELGTATSTQAGAVVFGGVLSTANGATPAFTMATFTCANTYCHGSTMASNISNPPGSRIAIPAWNAPFLGVASVVGNGSTTPGSGDCSTCHGYPPMVAPHSGVTATQCITCHPHVNSSGTGFTDATKHINGVVDATGAHTVPYLTHNASAAASCLAANGGCHSTGTAASPYPAATGVPPDCMACHTLADPLGTGNGLGNCKSCHGTGGTGTLAAPTGTTWPNIRGTNTNARHPSHQGASCGYCHPNVDTTGRFTGTVAAGTVAAGSGAGVNHGPNKTMTSGTSQTNVVNTAAGIVPKTPRGTGATCTHGSLAVSGCHSGPGVQTW</sequence>
<evidence type="ECO:0008006" key="5">
    <source>
        <dbReference type="Google" id="ProtNLM"/>
    </source>
</evidence>
<gene>
    <name evidence="3" type="ORF">F6V30_03745</name>
</gene>
<organism evidence="3 4">
    <name type="scientific">Oryzomonas sagensis</name>
    <dbReference type="NCBI Taxonomy" id="2603857"/>
    <lineage>
        <taxon>Bacteria</taxon>
        <taxon>Pseudomonadati</taxon>
        <taxon>Thermodesulfobacteriota</taxon>
        <taxon>Desulfuromonadia</taxon>
        <taxon>Geobacterales</taxon>
        <taxon>Geobacteraceae</taxon>
        <taxon>Oryzomonas</taxon>
    </lineage>
</organism>
<dbReference type="SUPFAM" id="SSF48695">
    <property type="entry name" value="Multiheme cytochromes"/>
    <property type="match status" value="3"/>
</dbReference>
<dbReference type="PANTHER" id="PTHR35038:SF8">
    <property type="entry name" value="C-TYPE POLYHEME CYTOCHROME OMCC"/>
    <property type="match status" value="1"/>
</dbReference>